<dbReference type="EMBL" id="CP032514">
    <property type="protein sequence ID" value="AYD89425.1"/>
    <property type="molecule type" value="Genomic_DNA"/>
</dbReference>
<dbReference type="InterPro" id="IPR002525">
    <property type="entry name" value="Transp_IS110-like_N"/>
</dbReference>
<reference evidence="3 4" key="1">
    <citation type="submission" date="2018-09" db="EMBL/GenBank/DDBJ databases">
        <authorList>
            <person name="Li J."/>
        </authorList>
    </citation>
    <scope>NUCLEOTIDE SEQUENCE [LARGE SCALE GENOMIC DNA]</scope>
    <source>
        <strain evidence="3 4">2129</strain>
    </source>
</reference>
<accession>A0ABN5PM31</accession>
<feature type="region of interest" description="Disordered" evidence="1">
    <location>
        <begin position="1"/>
        <end position="102"/>
    </location>
</feature>
<feature type="compositionally biased region" description="Basic and acidic residues" evidence="1">
    <location>
        <begin position="87"/>
        <end position="102"/>
    </location>
</feature>
<evidence type="ECO:0000259" key="2">
    <source>
        <dbReference type="Pfam" id="PF01548"/>
    </source>
</evidence>
<name>A0ABN5PM31_9ACTO</name>
<sequence>MTQTCSSALTWQDRAPGHSPNRRREEPPRQCPAQRRESAARSIRTAQQPQPDAGGGEPARHHRQSGSDGHPGHGRHRRLPARPVDALGHHPDPGSAKTEARDAEVIASAARTVPHTLKSISTSEEDATALRMLPAIDRDLARKINQAANRVRGLYTQVHPAS</sequence>
<protein>
    <recommendedName>
        <fullName evidence="2">Transposase IS110-like N-terminal domain-containing protein</fullName>
    </recommendedName>
</protein>
<organism evidence="3 4">
    <name type="scientific">Actinomyces lilanjuaniae</name>
    <dbReference type="NCBI Taxonomy" id="2321394"/>
    <lineage>
        <taxon>Bacteria</taxon>
        <taxon>Bacillati</taxon>
        <taxon>Actinomycetota</taxon>
        <taxon>Actinomycetes</taxon>
        <taxon>Actinomycetales</taxon>
        <taxon>Actinomycetaceae</taxon>
        <taxon>Actinomyces</taxon>
    </lineage>
</organism>
<feature type="domain" description="Transposase IS110-like N-terminal" evidence="2">
    <location>
        <begin position="92"/>
        <end position="160"/>
    </location>
</feature>
<keyword evidence="4" id="KW-1185">Reference proteome</keyword>
<evidence type="ECO:0000313" key="3">
    <source>
        <dbReference type="EMBL" id="AYD89425.1"/>
    </source>
</evidence>
<dbReference type="Pfam" id="PF01548">
    <property type="entry name" value="DEDD_Tnp_IS110"/>
    <property type="match status" value="1"/>
</dbReference>
<dbReference type="Proteomes" id="UP000273001">
    <property type="component" value="Chromosome"/>
</dbReference>
<gene>
    <name evidence="3" type="ORF">D5R93_03965</name>
</gene>
<evidence type="ECO:0000313" key="4">
    <source>
        <dbReference type="Proteomes" id="UP000273001"/>
    </source>
</evidence>
<feature type="compositionally biased region" description="Polar residues" evidence="1">
    <location>
        <begin position="1"/>
        <end position="10"/>
    </location>
</feature>
<feature type="compositionally biased region" description="Basic and acidic residues" evidence="1">
    <location>
        <begin position="22"/>
        <end position="39"/>
    </location>
</feature>
<evidence type="ECO:0000256" key="1">
    <source>
        <dbReference type="SAM" id="MobiDB-lite"/>
    </source>
</evidence>
<proteinExistence type="predicted"/>